<keyword evidence="2" id="KW-1185">Reference proteome</keyword>
<reference evidence="1 2" key="1">
    <citation type="submission" date="2019-08" db="EMBL/GenBank/DDBJ databases">
        <title>Five species of Acinetobacter isolated from floral nectar and animal pollinators.</title>
        <authorList>
            <person name="Hendry T.A."/>
        </authorList>
    </citation>
    <scope>NUCLEOTIDE SEQUENCE [LARGE SCALE GENOMIC DNA]</scope>
    <source>
        <strain evidence="1 2">MD18.27</strain>
    </source>
</reference>
<dbReference type="Proteomes" id="UP001339883">
    <property type="component" value="Unassembled WGS sequence"/>
</dbReference>
<organism evidence="1 2">
    <name type="scientific">Acinetobacter pollinis</name>
    <dbReference type="NCBI Taxonomy" id="2605270"/>
    <lineage>
        <taxon>Bacteria</taxon>
        <taxon>Pseudomonadati</taxon>
        <taxon>Pseudomonadota</taxon>
        <taxon>Gammaproteobacteria</taxon>
        <taxon>Moraxellales</taxon>
        <taxon>Moraxellaceae</taxon>
        <taxon>Acinetobacter</taxon>
    </lineage>
</organism>
<accession>A0ABU6DP51</accession>
<comment type="caution">
    <text evidence="1">The sequence shown here is derived from an EMBL/GenBank/DDBJ whole genome shotgun (WGS) entry which is preliminary data.</text>
</comment>
<gene>
    <name evidence="1" type="ORF">I2F25_00985</name>
</gene>
<name>A0ABU6DP51_9GAMM</name>
<dbReference type="EMBL" id="VTDN01000001">
    <property type="protein sequence ID" value="MEB5475640.1"/>
    <property type="molecule type" value="Genomic_DNA"/>
</dbReference>
<protein>
    <submittedName>
        <fullName evidence="1">Uncharacterized protein</fullName>
    </submittedName>
</protein>
<dbReference type="RefSeq" id="WP_325774285.1">
    <property type="nucleotide sequence ID" value="NZ_VTDN01000001.1"/>
</dbReference>
<evidence type="ECO:0000313" key="2">
    <source>
        <dbReference type="Proteomes" id="UP001339883"/>
    </source>
</evidence>
<proteinExistence type="predicted"/>
<sequence>MNKILKTVLLFTFVPSIAFALGTLHYISVTSSKQSIQRWSVDADLYAGNGRPVYHWQEQKSQTR</sequence>
<evidence type="ECO:0000313" key="1">
    <source>
        <dbReference type="EMBL" id="MEB5475640.1"/>
    </source>
</evidence>